<dbReference type="Gene3D" id="3.90.1340.10">
    <property type="entry name" value="Phage tail collar domain"/>
    <property type="match status" value="1"/>
</dbReference>
<dbReference type="InterPro" id="IPR037053">
    <property type="entry name" value="Phage_tail_collar_dom_sf"/>
</dbReference>
<dbReference type="Proteomes" id="UP000198847">
    <property type="component" value="Unassembled WGS sequence"/>
</dbReference>
<sequence length="175" mass="18241">MGDFYLGEIRVFPYGKTPQGWLPCDGRMLPITQYTALYSLIWTNYGGDGRSTFALPDLQGRAAVAPQYNPLAGPLFRIGQTAGEESHTLLAGEVPGHTHTAQCSTLPGTTSAVAGAIWAAAATEKTVYGAPASTPVSMNGSAAAAAGGDLAHNNLQPYLALNYCIAVTGIYPPHT</sequence>
<evidence type="ECO:0000313" key="3">
    <source>
        <dbReference type="Proteomes" id="UP000198847"/>
    </source>
</evidence>
<reference evidence="2 3" key="1">
    <citation type="submission" date="2016-10" db="EMBL/GenBank/DDBJ databases">
        <authorList>
            <person name="de Groot N.N."/>
        </authorList>
    </citation>
    <scope>NUCLEOTIDE SEQUENCE [LARGE SCALE GENOMIC DNA]</scope>
    <source>
        <strain evidence="2 3">DSM 13305</strain>
    </source>
</reference>
<dbReference type="Pfam" id="PF07484">
    <property type="entry name" value="Collar"/>
    <property type="match status" value="1"/>
</dbReference>
<feature type="domain" description="Phage tail collar" evidence="1">
    <location>
        <begin position="7"/>
        <end position="62"/>
    </location>
</feature>
<dbReference type="RefSeq" id="WP_091747517.1">
    <property type="nucleotide sequence ID" value="NZ_FODY01000013.1"/>
</dbReference>
<name>A0A1H8W272_9FIRM</name>
<dbReference type="InterPro" id="IPR011083">
    <property type="entry name" value="Phage_tail_collar_dom"/>
</dbReference>
<dbReference type="SUPFAM" id="SSF88874">
    <property type="entry name" value="Receptor-binding domain of short tail fibre protein gp12"/>
    <property type="match status" value="1"/>
</dbReference>
<dbReference type="OrthoDB" id="1681113at2"/>
<proteinExistence type="predicted"/>
<accession>A0A1H8W272</accession>
<keyword evidence="3" id="KW-1185">Reference proteome</keyword>
<gene>
    <name evidence="2" type="ORF">SAMN04490178_11395</name>
</gene>
<protein>
    <submittedName>
        <fullName evidence="2">Microcystin-dependent protein</fullName>
    </submittedName>
</protein>
<dbReference type="STRING" id="112903.SAMN04490178_11395"/>
<organism evidence="2 3">
    <name type="scientific">Propionispora vibrioides</name>
    <dbReference type="NCBI Taxonomy" id="112903"/>
    <lineage>
        <taxon>Bacteria</taxon>
        <taxon>Bacillati</taxon>
        <taxon>Bacillota</taxon>
        <taxon>Negativicutes</taxon>
        <taxon>Selenomonadales</taxon>
        <taxon>Sporomusaceae</taxon>
        <taxon>Propionispora</taxon>
    </lineage>
</organism>
<evidence type="ECO:0000259" key="1">
    <source>
        <dbReference type="Pfam" id="PF07484"/>
    </source>
</evidence>
<evidence type="ECO:0000313" key="2">
    <source>
        <dbReference type="EMBL" id="SEP21278.1"/>
    </source>
</evidence>
<dbReference type="AlphaFoldDB" id="A0A1H8W272"/>
<dbReference type="EMBL" id="FODY01000013">
    <property type="protein sequence ID" value="SEP21278.1"/>
    <property type="molecule type" value="Genomic_DNA"/>
</dbReference>